<gene>
    <name evidence="9" type="ORF">JX360_13820</name>
</gene>
<evidence type="ECO:0000313" key="10">
    <source>
        <dbReference type="Proteomes" id="UP000830835"/>
    </source>
</evidence>
<feature type="transmembrane region" description="Helical" evidence="7">
    <location>
        <begin position="150"/>
        <end position="177"/>
    </location>
</feature>
<protein>
    <submittedName>
        <fullName evidence="9">ABC transporter permease subunit</fullName>
    </submittedName>
</protein>
<feature type="domain" description="ABC transmembrane type-1" evidence="8">
    <location>
        <begin position="103"/>
        <end position="282"/>
    </location>
</feature>
<dbReference type="PROSITE" id="PS50928">
    <property type="entry name" value="ABC_TM1"/>
    <property type="match status" value="1"/>
</dbReference>
<accession>A0ABT0CDV3</accession>
<dbReference type="SUPFAM" id="SSF161098">
    <property type="entry name" value="MetI-like"/>
    <property type="match status" value="1"/>
</dbReference>
<evidence type="ECO:0000259" key="8">
    <source>
        <dbReference type="PROSITE" id="PS50928"/>
    </source>
</evidence>
<proteinExistence type="inferred from homology"/>
<comment type="caution">
    <text evidence="9">The sequence shown here is derived from an EMBL/GenBank/DDBJ whole genome shotgun (WGS) entry which is preliminary data.</text>
</comment>
<dbReference type="InterPro" id="IPR000515">
    <property type="entry name" value="MetI-like"/>
</dbReference>
<evidence type="ECO:0000256" key="3">
    <source>
        <dbReference type="ARBA" id="ARBA00022475"/>
    </source>
</evidence>
<keyword evidence="2 7" id="KW-0813">Transport</keyword>
<dbReference type="Pfam" id="PF00528">
    <property type="entry name" value="BPD_transp_1"/>
    <property type="match status" value="1"/>
</dbReference>
<feature type="transmembrane region" description="Helical" evidence="7">
    <location>
        <begin position="230"/>
        <end position="252"/>
    </location>
</feature>
<dbReference type="Gene3D" id="1.10.3720.10">
    <property type="entry name" value="MetI-like"/>
    <property type="match status" value="1"/>
</dbReference>
<evidence type="ECO:0000256" key="4">
    <source>
        <dbReference type="ARBA" id="ARBA00022692"/>
    </source>
</evidence>
<evidence type="ECO:0000256" key="1">
    <source>
        <dbReference type="ARBA" id="ARBA00004141"/>
    </source>
</evidence>
<dbReference type="PANTHER" id="PTHR47737">
    <property type="entry name" value="GLYCINE BETAINE/PROLINE BETAINE TRANSPORT SYSTEM PERMEASE PROTEIN PROW"/>
    <property type="match status" value="1"/>
</dbReference>
<organism evidence="9 10">
    <name type="scientific">Thermostichus vulcanus str. 'Rupite'</name>
    <dbReference type="NCBI Taxonomy" id="2813851"/>
    <lineage>
        <taxon>Bacteria</taxon>
        <taxon>Bacillati</taxon>
        <taxon>Cyanobacteriota</taxon>
        <taxon>Cyanophyceae</taxon>
        <taxon>Thermostichales</taxon>
        <taxon>Thermostichaceae</taxon>
        <taxon>Thermostichus</taxon>
    </lineage>
</organism>
<dbReference type="CDD" id="cd06261">
    <property type="entry name" value="TM_PBP2"/>
    <property type="match status" value="1"/>
</dbReference>
<keyword evidence="6 7" id="KW-0472">Membrane</keyword>
<dbReference type="Proteomes" id="UP000830835">
    <property type="component" value="Unassembled WGS sequence"/>
</dbReference>
<keyword evidence="5 7" id="KW-1133">Transmembrane helix</keyword>
<reference evidence="9" key="1">
    <citation type="submission" date="2021-02" db="EMBL/GenBank/DDBJ databases">
        <title>The CRISPR/cas machinery reduction and long-range gene transfer in the hot spring cyanobacterium Synechococcus.</title>
        <authorList>
            <person name="Dvorak P."/>
            <person name="Jahodarova E."/>
            <person name="Hasler P."/>
            <person name="Poulickova A."/>
        </authorList>
    </citation>
    <scope>NUCLEOTIDE SEQUENCE</scope>
    <source>
        <strain evidence="9">Rupite</strain>
    </source>
</reference>
<comment type="similarity">
    <text evidence="7">Belongs to the binding-protein-dependent transport system permease family.</text>
</comment>
<feature type="transmembrane region" description="Helical" evidence="7">
    <location>
        <begin position="107"/>
        <end position="129"/>
    </location>
</feature>
<keyword evidence="4 7" id="KW-0812">Transmembrane</keyword>
<name>A0ABT0CDV3_THEVL</name>
<dbReference type="InterPro" id="IPR035906">
    <property type="entry name" value="MetI-like_sf"/>
</dbReference>
<dbReference type="RefSeq" id="WP_244352058.1">
    <property type="nucleotide sequence ID" value="NZ_JAFIRA010000041.1"/>
</dbReference>
<keyword evidence="3" id="KW-1003">Cell membrane</keyword>
<evidence type="ECO:0000256" key="7">
    <source>
        <dbReference type="RuleBase" id="RU363032"/>
    </source>
</evidence>
<keyword evidence="10" id="KW-1185">Reference proteome</keyword>
<evidence type="ECO:0000256" key="2">
    <source>
        <dbReference type="ARBA" id="ARBA00022448"/>
    </source>
</evidence>
<sequence length="316" mass="34508">MSDPVSIWDALLNPFDWVRIPFDSWVSTGIQFLVTHFRPIFQSVRLPINSLLRSFQHLLLNTPPTVVLGVLTASAWQLAGRQVGFFGFLALSLIGFVGAWQPAMVSLSLVLTAVVVCLLLGIPLGVLCARSDPFEKLLRPLLDAMQTLPVFVYLVPVVMLFGVGEAPGVIATVIYALPPLIRLTNLGIRQVPEEVVEAALAFGATPNQILWETQIPLAIPTILAGVNQTVLFALGMSVVTSMIAVPGLGLVVLRGLNGLNVGMAATGGLGILLLAILLDRVTQQVGQIDFQRTWYRRGPIGWGWKRWQRWQARDPH</sequence>
<dbReference type="PANTHER" id="PTHR47737:SF1">
    <property type="entry name" value="GLYCINE BETAINE_PROLINE BETAINE TRANSPORT SYSTEM PERMEASE PROTEIN PROW"/>
    <property type="match status" value="1"/>
</dbReference>
<evidence type="ECO:0000256" key="5">
    <source>
        <dbReference type="ARBA" id="ARBA00022989"/>
    </source>
</evidence>
<evidence type="ECO:0000256" key="6">
    <source>
        <dbReference type="ARBA" id="ARBA00023136"/>
    </source>
</evidence>
<feature type="transmembrane region" description="Helical" evidence="7">
    <location>
        <begin position="259"/>
        <end position="278"/>
    </location>
</feature>
<evidence type="ECO:0000313" key="9">
    <source>
        <dbReference type="EMBL" id="MCJ2543966.1"/>
    </source>
</evidence>
<comment type="subcellular location">
    <subcellularLocation>
        <location evidence="7">Cell membrane</location>
        <topology evidence="7">Multi-pass membrane protein</topology>
    </subcellularLocation>
    <subcellularLocation>
        <location evidence="1">Membrane</location>
        <topology evidence="1">Multi-pass membrane protein</topology>
    </subcellularLocation>
</comment>
<feature type="transmembrane region" description="Helical" evidence="7">
    <location>
        <begin position="83"/>
        <end position="101"/>
    </location>
</feature>
<dbReference type="EMBL" id="JAFIRA010000041">
    <property type="protein sequence ID" value="MCJ2543966.1"/>
    <property type="molecule type" value="Genomic_DNA"/>
</dbReference>